<keyword evidence="3" id="KW-0378">Hydrolase</keyword>
<keyword evidence="1" id="KW-1133">Transmembrane helix</keyword>
<evidence type="ECO:0000313" key="3">
    <source>
        <dbReference type="EMBL" id="MEL1251009.1"/>
    </source>
</evidence>
<comment type="caution">
    <text evidence="3">The sequence shown here is derived from an EMBL/GenBank/DDBJ whole genome shotgun (WGS) entry which is preliminary data.</text>
</comment>
<feature type="transmembrane region" description="Helical" evidence="1">
    <location>
        <begin position="61"/>
        <end position="80"/>
    </location>
</feature>
<sequence length="151" mass="15615">MSFPAEVSLWACLGLALLAAIWDARSRKIPNWLNLLIAIAALTFAVLSGGWATAGSAAIHAVIALVLGAGLFAIGFIGAGDAKMYSATAFALPLPSALPMLGWTSLAGFILLVGMLATRWMAGKPLRQDGKSFTVPYGVAIAGGLWLTQLS</sequence>
<feature type="transmembrane region" description="Helical" evidence="1">
    <location>
        <begin position="36"/>
        <end position="54"/>
    </location>
</feature>
<reference evidence="3 4" key="1">
    <citation type="submission" date="2024-04" db="EMBL/GenBank/DDBJ databases">
        <title>Aurantiacibacter sp. DGU6 16S ribosomal RNA gene Genome sequencing and assembly.</title>
        <authorList>
            <person name="Park S."/>
        </authorList>
    </citation>
    <scope>NUCLEOTIDE SEQUENCE [LARGE SCALE GENOMIC DNA]</scope>
    <source>
        <strain evidence="3 4">DGU6</strain>
    </source>
</reference>
<dbReference type="Gene3D" id="1.20.120.1220">
    <property type="match status" value="1"/>
</dbReference>
<proteinExistence type="predicted"/>
<gene>
    <name evidence="3" type="ORF">AAEO60_10025</name>
</gene>
<accession>A0ABU9IF10</accession>
<dbReference type="EC" id="3.4.23.43" evidence="3"/>
<dbReference type="GO" id="GO:0004190">
    <property type="term" value="F:aspartic-type endopeptidase activity"/>
    <property type="evidence" value="ECO:0007669"/>
    <property type="project" value="UniProtKB-EC"/>
</dbReference>
<keyword evidence="4" id="KW-1185">Reference proteome</keyword>
<dbReference type="RefSeq" id="WP_341673577.1">
    <property type="nucleotide sequence ID" value="NZ_JBBYHV010000002.1"/>
</dbReference>
<dbReference type="InterPro" id="IPR000045">
    <property type="entry name" value="Prepilin_IV_endopep_pep"/>
</dbReference>
<feature type="domain" description="Prepilin type IV endopeptidase peptidase" evidence="2">
    <location>
        <begin position="11"/>
        <end position="112"/>
    </location>
</feature>
<dbReference type="Proteomes" id="UP001497045">
    <property type="component" value="Unassembled WGS sequence"/>
</dbReference>
<name>A0ABU9IF10_9SPHN</name>
<protein>
    <submittedName>
        <fullName evidence="3">Prepilin peptidase</fullName>
        <ecNumber evidence="3">3.4.23.43</ecNumber>
    </submittedName>
</protein>
<keyword evidence="1" id="KW-0472">Membrane</keyword>
<evidence type="ECO:0000313" key="4">
    <source>
        <dbReference type="Proteomes" id="UP001497045"/>
    </source>
</evidence>
<evidence type="ECO:0000259" key="2">
    <source>
        <dbReference type="Pfam" id="PF01478"/>
    </source>
</evidence>
<keyword evidence="1" id="KW-0812">Transmembrane</keyword>
<dbReference type="Pfam" id="PF01478">
    <property type="entry name" value="Peptidase_A24"/>
    <property type="match status" value="1"/>
</dbReference>
<feature type="transmembrane region" description="Helical" evidence="1">
    <location>
        <begin position="100"/>
        <end position="122"/>
    </location>
</feature>
<organism evidence="3 4">
    <name type="scientific">Aurantiacibacter gilvus</name>
    <dbReference type="NCBI Taxonomy" id="3139141"/>
    <lineage>
        <taxon>Bacteria</taxon>
        <taxon>Pseudomonadati</taxon>
        <taxon>Pseudomonadota</taxon>
        <taxon>Alphaproteobacteria</taxon>
        <taxon>Sphingomonadales</taxon>
        <taxon>Erythrobacteraceae</taxon>
        <taxon>Aurantiacibacter</taxon>
    </lineage>
</organism>
<dbReference type="EMBL" id="JBBYHV010000002">
    <property type="protein sequence ID" value="MEL1251009.1"/>
    <property type="molecule type" value="Genomic_DNA"/>
</dbReference>
<evidence type="ECO:0000256" key="1">
    <source>
        <dbReference type="SAM" id="Phobius"/>
    </source>
</evidence>